<dbReference type="EMBL" id="QRBI01000106">
    <property type="protein sequence ID" value="RMC12798.1"/>
    <property type="molecule type" value="Genomic_DNA"/>
</dbReference>
<comment type="caution">
    <text evidence="2">The sequence shown here is derived from an EMBL/GenBank/DDBJ whole genome shotgun (WGS) entry which is preliminary data.</text>
</comment>
<keyword evidence="3" id="KW-1185">Reference proteome</keyword>
<sequence length="208" mass="23207">MSPAAVGAATKADGQKEDEKKTDEEKKEPDGQSKMTENQLPFFKILYDFTSKLNENVNSAFMELKMDIQVDYAKEPLKGSTLNHLEQEQLHEARTYQCCKQPCLGNELKKVIFSKTKMETPQKLEMLYRLITSSSSRAHTIEVCTATISGHIKGGGLCKSSQNMGREDKKPSSRTGFITGLHKEAHTTAAESSSLQGQRQIYELLSLV</sequence>
<evidence type="ECO:0000313" key="3">
    <source>
        <dbReference type="Proteomes" id="UP000269221"/>
    </source>
</evidence>
<name>A0A3M0KHT0_HIRRU</name>
<feature type="compositionally biased region" description="Basic and acidic residues" evidence="1">
    <location>
        <begin position="13"/>
        <end position="31"/>
    </location>
</feature>
<feature type="region of interest" description="Disordered" evidence="1">
    <location>
        <begin position="1"/>
        <end position="35"/>
    </location>
</feature>
<dbReference type="Proteomes" id="UP000269221">
    <property type="component" value="Unassembled WGS sequence"/>
</dbReference>
<protein>
    <submittedName>
        <fullName evidence="2">Uncharacterized protein</fullName>
    </submittedName>
</protein>
<organism evidence="2 3">
    <name type="scientific">Hirundo rustica rustica</name>
    <dbReference type="NCBI Taxonomy" id="333673"/>
    <lineage>
        <taxon>Eukaryota</taxon>
        <taxon>Metazoa</taxon>
        <taxon>Chordata</taxon>
        <taxon>Craniata</taxon>
        <taxon>Vertebrata</taxon>
        <taxon>Euteleostomi</taxon>
        <taxon>Archelosauria</taxon>
        <taxon>Archosauria</taxon>
        <taxon>Dinosauria</taxon>
        <taxon>Saurischia</taxon>
        <taxon>Theropoda</taxon>
        <taxon>Coelurosauria</taxon>
        <taxon>Aves</taxon>
        <taxon>Neognathae</taxon>
        <taxon>Neoaves</taxon>
        <taxon>Telluraves</taxon>
        <taxon>Australaves</taxon>
        <taxon>Passeriformes</taxon>
        <taxon>Sylvioidea</taxon>
        <taxon>Hirundinidae</taxon>
        <taxon>Hirundo</taxon>
    </lineage>
</organism>
<reference evidence="2 3" key="1">
    <citation type="submission" date="2018-07" db="EMBL/GenBank/DDBJ databases">
        <title>A high quality draft genome assembly of the barn swallow (H. rustica rustica).</title>
        <authorList>
            <person name="Formenti G."/>
            <person name="Chiara M."/>
            <person name="Poveda L."/>
            <person name="Francoijs K.-J."/>
            <person name="Bonisoli-Alquati A."/>
            <person name="Canova L."/>
            <person name="Gianfranceschi L."/>
            <person name="Horner D.S."/>
            <person name="Saino N."/>
        </authorList>
    </citation>
    <scope>NUCLEOTIDE SEQUENCE [LARGE SCALE GENOMIC DNA]</scope>
    <source>
        <strain evidence="2">Chelidonia</strain>
        <tissue evidence="2">Blood</tissue>
    </source>
</reference>
<dbReference type="AlphaFoldDB" id="A0A3M0KHT0"/>
<gene>
    <name evidence="2" type="ORF">DUI87_10323</name>
</gene>
<accession>A0A3M0KHT0</accession>
<evidence type="ECO:0000313" key="2">
    <source>
        <dbReference type="EMBL" id="RMC12798.1"/>
    </source>
</evidence>
<proteinExistence type="predicted"/>
<evidence type="ECO:0000256" key="1">
    <source>
        <dbReference type="SAM" id="MobiDB-lite"/>
    </source>
</evidence>